<dbReference type="GO" id="GO:0043917">
    <property type="term" value="F:ribose 1,5-bisphosphate isomerase activity"/>
    <property type="evidence" value="ECO:0007669"/>
    <property type="project" value="UniProtKB-EC"/>
</dbReference>
<dbReference type="AlphaFoldDB" id="A0A1E3AIV9"/>
<evidence type="ECO:0000256" key="5">
    <source>
        <dbReference type="ARBA" id="ARBA00023014"/>
    </source>
</evidence>
<dbReference type="SUPFAM" id="SSF51905">
    <property type="entry name" value="FAD/NAD(P)-binding domain"/>
    <property type="match status" value="1"/>
</dbReference>
<accession>A0A1E3AIV9</accession>
<evidence type="ECO:0000256" key="4">
    <source>
        <dbReference type="ARBA" id="ARBA00023004"/>
    </source>
</evidence>
<dbReference type="PANTHER" id="PTHR43498:SF1">
    <property type="entry name" value="COB--COM HETERODISULFIDE REDUCTASE IRON-SULFUR SUBUNIT A"/>
    <property type="match status" value="1"/>
</dbReference>
<organism evidence="6 8">
    <name type="scientific">Eisenbergiella tayi</name>
    <dbReference type="NCBI Taxonomy" id="1432052"/>
    <lineage>
        <taxon>Bacteria</taxon>
        <taxon>Bacillati</taxon>
        <taxon>Bacillota</taxon>
        <taxon>Clostridia</taxon>
        <taxon>Lachnospirales</taxon>
        <taxon>Lachnospiraceae</taxon>
        <taxon>Eisenbergiella</taxon>
    </lineage>
</organism>
<evidence type="ECO:0000256" key="2">
    <source>
        <dbReference type="ARBA" id="ARBA00022723"/>
    </source>
</evidence>
<protein>
    <submittedName>
        <fullName evidence="6">Putative thiazole biosynthetic enzyme</fullName>
        <ecNumber evidence="6">5.3.1.29</ecNumber>
    </submittedName>
</protein>
<dbReference type="EC" id="5.3.1.29" evidence="6"/>
<dbReference type="Gene3D" id="3.50.50.60">
    <property type="entry name" value="FAD/NAD(P)-binding domain"/>
    <property type="match status" value="1"/>
</dbReference>
<keyword evidence="2" id="KW-0479">Metal-binding</keyword>
<reference evidence="6 8" key="1">
    <citation type="submission" date="2016-07" db="EMBL/GenBank/DDBJ databases">
        <title>Characterization of isolates of Eisenbergiella tayi derived from blood cultures, using whole genome sequencing.</title>
        <authorList>
            <person name="Burdz T."/>
            <person name="Wiebe D."/>
            <person name="Huynh C."/>
            <person name="Bernard K."/>
        </authorList>
    </citation>
    <scope>NUCLEOTIDE SEQUENCE [LARGE SCALE GENOMIC DNA]</scope>
    <source>
        <strain evidence="6 8">NML 110608</strain>
    </source>
</reference>
<dbReference type="GO" id="GO:0046872">
    <property type="term" value="F:metal ion binding"/>
    <property type="evidence" value="ECO:0007669"/>
    <property type="project" value="UniProtKB-KW"/>
</dbReference>
<dbReference type="Proteomes" id="UP000094271">
    <property type="component" value="Unassembled WGS sequence"/>
</dbReference>
<evidence type="ECO:0000313" key="9">
    <source>
        <dbReference type="Proteomes" id="UP000094271"/>
    </source>
</evidence>
<comment type="caution">
    <text evidence="6">The sequence shown here is derived from an EMBL/GenBank/DDBJ whole genome shotgun (WGS) entry which is preliminary data.</text>
</comment>
<dbReference type="Pfam" id="PF12831">
    <property type="entry name" value="FAD_oxidored"/>
    <property type="match status" value="2"/>
</dbReference>
<dbReference type="EMBL" id="MEHA01000037">
    <property type="protein sequence ID" value="ODR42707.1"/>
    <property type="molecule type" value="Genomic_DNA"/>
</dbReference>
<reference evidence="7 9" key="2">
    <citation type="submission" date="2016-08" db="EMBL/GenBank/DDBJ databases">
        <authorList>
            <person name="Seilhamer J.J."/>
        </authorList>
    </citation>
    <scope>NUCLEOTIDE SEQUENCE [LARGE SCALE GENOMIC DNA]</scope>
    <source>
        <strain evidence="7 9">NML150140-1</strain>
    </source>
</reference>
<dbReference type="RefSeq" id="WP_044967987.1">
    <property type="nucleotide sequence ID" value="NZ_DBFYTW010000257.1"/>
</dbReference>
<sequence length="400" mass="44808">MSDYIQENTKEIPVKYQPDVAVAGGGIAGIAAALAAARNGADVLLIEKQCMVGGLATSGLIAGYLPLCDGYGHQVSYGIAEELLRLSIRYGAQSEVPLAWLEKKEETEKQKKRYEVQFNPQYMALLTEQQLIKEHVHILYDSQICGVTCKDDRIAELLVENKSGRLAVRAKTYVDATGDADLYWYAKHPTRLFSKGNILAGWYYFYDGVQVKLRPLGFAEVFEEEKKNTVKPLVNRRFYGVDGQEISELLLLSHEAVLKDIMEMKKEKPAMEPVSIAGMPQLRMTRCIQGEYELKETDNDVDFPDSVGMIADWRKRGMVYEIPYRSLYSKKLGNVISAGRCICTDDGMWDISRVIPPCAVTGEAAGTAAAMTTDFGELSYERLAKRLRRQGQKLKISEIE</sequence>
<dbReference type="GO" id="GO:0016491">
    <property type="term" value="F:oxidoreductase activity"/>
    <property type="evidence" value="ECO:0007669"/>
    <property type="project" value="UniProtKB-KW"/>
</dbReference>
<gene>
    <name evidence="7" type="ORF">BEI59_31460</name>
    <name evidence="6" type="ORF">BEI61_00314</name>
</gene>
<evidence type="ECO:0000256" key="1">
    <source>
        <dbReference type="ARBA" id="ARBA00022485"/>
    </source>
</evidence>
<evidence type="ECO:0000256" key="3">
    <source>
        <dbReference type="ARBA" id="ARBA00023002"/>
    </source>
</evidence>
<keyword evidence="6" id="KW-0413">Isomerase</keyword>
<keyword evidence="3" id="KW-0560">Oxidoreductase</keyword>
<evidence type="ECO:0000313" key="8">
    <source>
        <dbReference type="Proteomes" id="UP000094067"/>
    </source>
</evidence>
<dbReference type="PANTHER" id="PTHR43498">
    <property type="entry name" value="FERREDOXIN:COB-COM HETERODISULFIDE REDUCTASE SUBUNIT A"/>
    <property type="match status" value="1"/>
</dbReference>
<keyword evidence="4" id="KW-0408">Iron</keyword>
<proteinExistence type="predicted"/>
<dbReference type="EMBL" id="MCGH01000001">
    <property type="protein sequence ID" value="ODM08685.1"/>
    <property type="molecule type" value="Genomic_DNA"/>
</dbReference>
<dbReference type="Proteomes" id="UP000094067">
    <property type="component" value="Unassembled WGS sequence"/>
</dbReference>
<evidence type="ECO:0000313" key="6">
    <source>
        <dbReference type="EMBL" id="ODM08685.1"/>
    </source>
</evidence>
<dbReference type="InterPro" id="IPR036188">
    <property type="entry name" value="FAD/NAD-bd_sf"/>
</dbReference>
<evidence type="ECO:0000313" key="7">
    <source>
        <dbReference type="EMBL" id="ODR42707.1"/>
    </source>
</evidence>
<name>A0A1E3AIV9_9FIRM</name>
<dbReference type="InterPro" id="IPR039650">
    <property type="entry name" value="HdrA-like"/>
</dbReference>
<keyword evidence="1" id="KW-0004">4Fe-4S</keyword>
<keyword evidence="5" id="KW-0411">Iron-sulfur</keyword>
<dbReference type="GO" id="GO:0051539">
    <property type="term" value="F:4 iron, 4 sulfur cluster binding"/>
    <property type="evidence" value="ECO:0007669"/>
    <property type="project" value="UniProtKB-KW"/>
</dbReference>